<keyword evidence="4" id="KW-1185">Reference proteome</keyword>
<keyword evidence="2" id="KW-0732">Signal</keyword>
<comment type="caution">
    <text evidence="3">The sequence shown here is derived from an EMBL/GenBank/DDBJ whole genome shotgun (WGS) entry which is preliminary data.</text>
</comment>
<gene>
    <name evidence="3" type="ORF">GCM10007857_74080</name>
</gene>
<accession>A0ABQ6BA85</accession>
<feature type="chain" id="PRO_5045675991" evidence="2">
    <location>
        <begin position="26"/>
        <end position="104"/>
    </location>
</feature>
<organism evidence="3 4">
    <name type="scientific">Bradyrhizobium iriomotense</name>
    <dbReference type="NCBI Taxonomy" id="441950"/>
    <lineage>
        <taxon>Bacteria</taxon>
        <taxon>Pseudomonadati</taxon>
        <taxon>Pseudomonadota</taxon>
        <taxon>Alphaproteobacteria</taxon>
        <taxon>Hyphomicrobiales</taxon>
        <taxon>Nitrobacteraceae</taxon>
        <taxon>Bradyrhizobium</taxon>
    </lineage>
</organism>
<dbReference type="EMBL" id="BSOW01000036">
    <property type="protein sequence ID" value="GLR90693.1"/>
    <property type="molecule type" value="Genomic_DNA"/>
</dbReference>
<evidence type="ECO:0000256" key="2">
    <source>
        <dbReference type="SAM" id="SignalP"/>
    </source>
</evidence>
<feature type="region of interest" description="Disordered" evidence="1">
    <location>
        <begin position="28"/>
        <end position="54"/>
    </location>
</feature>
<proteinExistence type="predicted"/>
<feature type="signal peptide" evidence="2">
    <location>
        <begin position="1"/>
        <end position="25"/>
    </location>
</feature>
<evidence type="ECO:0000313" key="3">
    <source>
        <dbReference type="EMBL" id="GLR90693.1"/>
    </source>
</evidence>
<dbReference type="RefSeq" id="WP_284273685.1">
    <property type="nucleotide sequence ID" value="NZ_BSOW01000036.1"/>
</dbReference>
<protein>
    <submittedName>
        <fullName evidence="3">Uncharacterized protein</fullName>
    </submittedName>
</protein>
<reference evidence="4" key="1">
    <citation type="journal article" date="2019" name="Int. J. Syst. Evol. Microbiol.">
        <title>The Global Catalogue of Microorganisms (GCM) 10K type strain sequencing project: providing services to taxonomists for standard genome sequencing and annotation.</title>
        <authorList>
            <consortium name="The Broad Institute Genomics Platform"/>
            <consortium name="The Broad Institute Genome Sequencing Center for Infectious Disease"/>
            <person name="Wu L."/>
            <person name="Ma J."/>
        </authorList>
    </citation>
    <scope>NUCLEOTIDE SEQUENCE [LARGE SCALE GENOMIC DNA]</scope>
    <source>
        <strain evidence="4">NBRC 102520</strain>
    </source>
</reference>
<evidence type="ECO:0000256" key="1">
    <source>
        <dbReference type="SAM" id="MobiDB-lite"/>
    </source>
</evidence>
<dbReference type="Proteomes" id="UP001156905">
    <property type="component" value="Unassembled WGS sequence"/>
</dbReference>
<feature type="compositionally biased region" description="Pro residues" evidence="1">
    <location>
        <begin position="36"/>
        <end position="49"/>
    </location>
</feature>
<evidence type="ECO:0000313" key="4">
    <source>
        <dbReference type="Proteomes" id="UP001156905"/>
    </source>
</evidence>
<name>A0ABQ6BA85_9BRAD</name>
<sequence length="104" mass="10934">MSSMKATLPILLVLAALSAGQGSFAQTLVPGSSPLLLPPPPPPPPPPKIEIPKVPKLDARPSYNYKPPQRPSFSDRISKCLDDAAGAGLTPADRGTYSRMCANQ</sequence>